<reference evidence="2 3" key="1">
    <citation type="submission" date="2018-09" db="EMBL/GenBank/DDBJ databases">
        <title>Hymenobacter medium sp. nov., isolated from R2A medium.</title>
        <authorList>
            <person name="Yingchao G."/>
        </authorList>
    </citation>
    <scope>NUCLEOTIDE SEQUENCE [LARGE SCALE GENOMIC DNA]</scope>
    <source>
        <strain evidence="3">sh-6</strain>
    </source>
</reference>
<dbReference type="InterPro" id="IPR011033">
    <property type="entry name" value="PRC_barrel-like_sf"/>
</dbReference>
<feature type="domain" description="PRC-barrel" evidence="1">
    <location>
        <begin position="54"/>
        <end position="125"/>
    </location>
</feature>
<proteinExistence type="predicted"/>
<dbReference type="KEGG" id="hyh:D3Y59_15295"/>
<dbReference type="SUPFAM" id="SSF50346">
    <property type="entry name" value="PRC-barrel domain"/>
    <property type="match status" value="1"/>
</dbReference>
<dbReference type="Proteomes" id="UP000262802">
    <property type="component" value="Chromosome"/>
</dbReference>
<evidence type="ECO:0000313" key="3">
    <source>
        <dbReference type="Proteomes" id="UP000262802"/>
    </source>
</evidence>
<dbReference type="InterPro" id="IPR027275">
    <property type="entry name" value="PRC-brl_dom"/>
</dbReference>
<accession>A0A3B7RGD4</accession>
<dbReference type="GO" id="GO:0030077">
    <property type="term" value="C:plasma membrane light-harvesting complex"/>
    <property type="evidence" value="ECO:0007669"/>
    <property type="project" value="InterPro"/>
</dbReference>
<evidence type="ECO:0000259" key="1">
    <source>
        <dbReference type="Pfam" id="PF05239"/>
    </source>
</evidence>
<dbReference type="EMBL" id="CP032317">
    <property type="protein sequence ID" value="AYA38286.1"/>
    <property type="molecule type" value="Genomic_DNA"/>
</dbReference>
<evidence type="ECO:0000313" key="2">
    <source>
        <dbReference type="EMBL" id="AYA38286.1"/>
    </source>
</evidence>
<dbReference type="Pfam" id="PF05239">
    <property type="entry name" value="PRC"/>
    <property type="match status" value="1"/>
</dbReference>
<sequence>MCCGCSRNLRKPRATTYTSFPTPTMETSPIPSADGMHLVRLRDLRDFEVADGSPDVRGWSVRGADGKKFGDVYELIVEPEAMKVRYLDIELDASLKINVHERHILLPIGAAALDDDGDNVFVPALTSESVLNYPPYQEISISRDYEEAMLRALQLPVPTRDKASPFYDQPSYSEDYFYRQRRPAELSSSFRRREADPGPGPIA</sequence>
<dbReference type="GO" id="GO:0019684">
    <property type="term" value="P:photosynthesis, light reaction"/>
    <property type="evidence" value="ECO:0007669"/>
    <property type="project" value="InterPro"/>
</dbReference>
<dbReference type="AlphaFoldDB" id="A0A3B7RGD4"/>
<gene>
    <name evidence="2" type="ORF">D3Y59_15295</name>
</gene>
<dbReference type="InterPro" id="IPR014747">
    <property type="entry name" value="Bac_photo_RC_H_C"/>
</dbReference>
<name>A0A3B7RGD4_9BACT</name>
<dbReference type="Gene3D" id="3.90.50.10">
    <property type="entry name" value="Photosynthetic Reaction Center, subunit H, domain 2"/>
    <property type="match status" value="1"/>
</dbReference>
<dbReference type="OrthoDB" id="1422173at2"/>
<protein>
    <recommendedName>
        <fullName evidence="1">PRC-barrel domain-containing protein</fullName>
    </recommendedName>
</protein>
<keyword evidence="3" id="KW-1185">Reference proteome</keyword>
<organism evidence="2 3">
    <name type="scientific">Hymenobacter oligotrophus</name>
    <dbReference type="NCBI Taxonomy" id="2319843"/>
    <lineage>
        <taxon>Bacteria</taxon>
        <taxon>Pseudomonadati</taxon>
        <taxon>Bacteroidota</taxon>
        <taxon>Cytophagia</taxon>
        <taxon>Cytophagales</taxon>
        <taxon>Hymenobacteraceae</taxon>
        <taxon>Hymenobacter</taxon>
    </lineage>
</organism>